<dbReference type="PANTHER" id="PTHR23061:SF12">
    <property type="entry name" value="DNA POLYMERASE ALPHA SUBUNIT B"/>
    <property type="match status" value="1"/>
</dbReference>
<dbReference type="Pfam" id="PF08418">
    <property type="entry name" value="Pol_alpha_B_N"/>
    <property type="match status" value="1"/>
</dbReference>
<feature type="domain" description="DNA polymerase alpha subunit B N-terminal" evidence="9">
    <location>
        <begin position="18"/>
        <end position="87"/>
    </location>
</feature>
<feature type="domain" description="DNA polymerase alpha/delta/epsilon subunit B" evidence="8">
    <location>
        <begin position="370"/>
        <end position="578"/>
    </location>
</feature>
<accession>A0ABN8LL14</accession>
<gene>
    <name evidence="11" type="ORF">PEVE_00028134</name>
</gene>
<evidence type="ECO:0000313" key="12">
    <source>
        <dbReference type="Proteomes" id="UP001159427"/>
    </source>
</evidence>
<comment type="similarity">
    <text evidence="2 6">Belongs to the DNA polymerase alpha subunit B family.</text>
</comment>
<dbReference type="InterPro" id="IPR013627">
    <property type="entry name" value="Pol_alpha_B_N"/>
</dbReference>
<keyword evidence="12" id="KW-1185">Reference proteome</keyword>
<dbReference type="Proteomes" id="UP001159427">
    <property type="component" value="Unassembled WGS sequence"/>
</dbReference>
<evidence type="ECO:0000256" key="6">
    <source>
        <dbReference type="PIRNR" id="PIRNR018300"/>
    </source>
</evidence>
<comment type="caution">
    <text evidence="11">The sequence shown here is derived from an EMBL/GenBank/DDBJ whole genome shotgun (WGS) entry which is preliminary data.</text>
</comment>
<evidence type="ECO:0000256" key="3">
    <source>
        <dbReference type="ARBA" id="ARBA00018596"/>
    </source>
</evidence>
<sequence length="630" mass="70451">MKHLAPKCCRAKKMVTDEEIEQEFEEFSVTIDDLSILDKLKEICICCRLSASELVEEWIAHVTSEDRINQEPTLTTLGEFQRKYLSKDRKRQKQLNINHEDTKHSMFDKTNIDEFINEEYEDLIECYQTPGNKGSIKRPHTTPETAINKRHTSVTRSPGQSAFSPASFSPASATPSVKYGSRTNSGEVVSSFNQTGTDLKQIIHQHVPIPYLSVQHSDQKTALLNVYKYMFQKQTDKAAVLSDLIDDMAEKLHESLGVEEFSSLCVPSQEEVSVIGRICCDSNGKLNAQSVLLEGSQDLSSGVRVKLDLSEIRQFALFPGQVVAVEGLNSTGQKLVVKKICTGIQLPFCSSVDAGDSKFEEKTSEPFLMMVAAGPFTTSDSLSYEPLADLMKTVQNDKPDLLILLGPFVDARHDQVINGDLEEPYEELFERQVQQIVKATEGLTTSVVFVPSHRDVHHHFVYPQPPFESRMSKAEGGVSERIHFVSDPCTLVVNNVTIGLTSMDVLLHLGSEETVCPPGSPDRLGRLVKHILHQHSYYPLHPPAEDFNVDYEQFEKYALLPYNPDILILPSDLRYFAKETLGCLCINPGRLTKGLVGGTYAKVWVKPSPIHEDKLSSHILTSSLAQVIRI</sequence>
<evidence type="ECO:0000259" key="10">
    <source>
        <dbReference type="Pfam" id="PF22062"/>
    </source>
</evidence>
<reference evidence="11 12" key="1">
    <citation type="submission" date="2022-05" db="EMBL/GenBank/DDBJ databases">
        <authorList>
            <consortium name="Genoscope - CEA"/>
            <person name="William W."/>
        </authorList>
    </citation>
    <scope>NUCLEOTIDE SEQUENCE [LARGE SCALE GENOMIC DNA]</scope>
</reference>
<name>A0ABN8LL14_9CNID</name>
<evidence type="ECO:0000256" key="2">
    <source>
        <dbReference type="ARBA" id="ARBA00007299"/>
    </source>
</evidence>
<evidence type="ECO:0000259" key="9">
    <source>
        <dbReference type="Pfam" id="PF08418"/>
    </source>
</evidence>
<dbReference type="Gene3D" id="3.60.21.60">
    <property type="match status" value="2"/>
</dbReference>
<evidence type="ECO:0000256" key="4">
    <source>
        <dbReference type="ARBA" id="ARBA00022705"/>
    </source>
</evidence>
<keyword evidence="5 6" id="KW-0539">Nucleus</keyword>
<dbReference type="PIRSF" id="PIRSF018300">
    <property type="entry name" value="DNA_pol_alph_2"/>
    <property type="match status" value="1"/>
</dbReference>
<comment type="subcellular location">
    <subcellularLocation>
        <location evidence="1 6">Nucleus</location>
    </subcellularLocation>
</comment>
<dbReference type="Pfam" id="PF22062">
    <property type="entry name" value="OB_DPOA2"/>
    <property type="match status" value="1"/>
</dbReference>
<feature type="compositionally biased region" description="Low complexity" evidence="7">
    <location>
        <begin position="157"/>
        <end position="169"/>
    </location>
</feature>
<comment type="function">
    <text evidence="6">Accessory subunit of the DNA polymerase alpha complex (also known as the alpha DNA polymerase-primase complex) which plays an essential role in the initiation of DNA synthesis.</text>
</comment>
<protein>
    <recommendedName>
        <fullName evidence="3 6">DNA polymerase alpha subunit B</fullName>
    </recommendedName>
</protein>
<evidence type="ECO:0000313" key="11">
    <source>
        <dbReference type="EMBL" id="CAH3016323.1"/>
    </source>
</evidence>
<dbReference type="EMBL" id="CALNXI010000039">
    <property type="protein sequence ID" value="CAH3016323.1"/>
    <property type="molecule type" value="Genomic_DNA"/>
</dbReference>
<evidence type="ECO:0000259" key="8">
    <source>
        <dbReference type="Pfam" id="PF04042"/>
    </source>
</evidence>
<feature type="region of interest" description="Disordered" evidence="7">
    <location>
        <begin position="150"/>
        <end position="169"/>
    </location>
</feature>
<feature type="domain" description="DNA polymerase alpha subunit B OB" evidence="10">
    <location>
        <begin position="240"/>
        <end position="341"/>
    </location>
</feature>
<dbReference type="InterPro" id="IPR007185">
    <property type="entry name" value="DNA_pol_a/d/e_bsu"/>
</dbReference>
<evidence type="ECO:0000256" key="1">
    <source>
        <dbReference type="ARBA" id="ARBA00004123"/>
    </source>
</evidence>
<evidence type="ECO:0000256" key="7">
    <source>
        <dbReference type="SAM" id="MobiDB-lite"/>
    </source>
</evidence>
<dbReference type="Pfam" id="PF04042">
    <property type="entry name" value="DNA_pol_E_B"/>
    <property type="match status" value="1"/>
</dbReference>
<dbReference type="InterPro" id="IPR054300">
    <property type="entry name" value="OB_DPOA2"/>
</dbReference>
<organism evidence="11 12">
    <name type="scientific">Porites evermanni</name>
    <dbReference type="NCBI Taxonomy" id="104178"/>
    <lineage>
        <taxon>Eukaryota</taxon>
        <taxon>Metazoa</taxon>
        <taxon>Cnidaria</taxon>
        <taxon>Anthozoa</taxon>
        <taxon>Hexacorallia</taxon>
        <taxon>Scleractinia</taxon>
        <taxon>Fungiina</taxon>
        <taxon>Poritidae</taxon>
        <taxon>Porites</taxon>
    </lineage>
</organism>
<proteinExistence type="inferred from homology"/>
<dbReference type="InterPro" id="IPR016722">
    <property type="entry name" value="DNA_pol_alpha_bsu"/>
</dbReference>
<dbReference type="Gene3D" id="1.10.8.530">
    <property type="entry name" value="DNA polymerase alpha-primase, subunit B, N-terminal domain"/>
    <property type="match status" value="1"/>
</dbReference>
<dbReference type="InterPro" id="IPR043034">
    <property type="entry name" value="DNA_pol_alpha_B_N_sf"/>
</dbReference>
<keyword evidence="4 6" id="KW-0235">DNA replication</keyword>
<dbReference type="PANTHER" id="PTHR23061">
    <property type="entry name" value="DNA POLYMERASE 2 ALPHA 70 KDA SUBUNIT"/>
    <property type="match status" value="1"/>
</dbReference>
<evidence type="ECO:0000256" key="5">
    <source>
        <dbReference type="ARBA" id="ARBA00023242"/>
    </source>
</evidence>